<gene>
    <name evidence="2" type="ORF">Clacol_004135</name>
</gene>
<reference evidence="2" key="1">
    <citation type="submission" date="2021-10" db="EMBL/GenBank/DDBJ databases">
        <title>De novo Genome Assembly of Clathrus columnatus (Basidiomycota, Fungi) Using Illumina and Nanopore Sequence Data.</title>
        <authorList>
            <person name="Ogiso-Tanaka E."/>
            <person name="Itagaki H."/>
            <person name="Hosoya T."/>
            <person name="Hosaka K."/>
        </authorList>
    </citation>
    <scope>NUCLEOTIDE SEQUENCE</scope>
    <source>
        <strain evidence="2">MO-923</strain>
    </source>
</reference>
<feature type="region of interest" description="Disordered" evidence="1">
    <location>
        <begin position="427"/>
        <end position="452"/>
    </location>
</feature>
<protein>
    <submittedName>
        <fullName evidence="2">Uncharacterized protein</fullName>
    </submittedName>
</protein>
<feature type="compositionally biased region" description="Pro residues" evidence="1">
    <location>
        <begin position="1"/>
        <end position="12"/>
    </location>
</feature>
<organism evidence="2 3">
    <name type="scientific">Clathrus columnatus</name>
    <dbReference type="NCBI Taxonomy" id="1419009"/>
    <lineage>
        <taxon>Eukaryota</taxon>
        <taxon>Fungi</taxon>
        <taxon>Dikarya</taxon>
        <taxon>Basidiomycota</taxon>
        <taxon>Agaricomycotina</taxon>
        <taxon>Agaricomycetes</taxon>
        <taxon>Phallomycetidae</taxon>
        <taxon>Phallales</taxon>
        <taxon>Clathraceae</taxon>
        <taxon>Clathrus</taxon>
    </lineage>
</organism>
<dbReference type="Proteomes" id="UP001050691">
    <property type="component" value="Unassembled WGS sequence"/>
</dbReference>
<comment type="caution">
    <text evidence="2">The sequence shown here is derived from an EMBL/GenBank/DDBJ whole genome shotgun (WGS) entry which is preliminary data.</text>
</comment>
<sequence>MAQQPYFPPSPSSPNRLKRSTRQRSVSPDADQLPKVHLGRAMSAAEVAKSIRHFETWASHQSCEQVAISDLPSELAEEVAFVFNLNERIPISWISDVFDSQGLSASLKEFLRGAHKSRPDLFSDSIYYNASETNVLFDELTTVKLAWNKLQAMRRSGEKWSEADFAANVYNVFRAPTIHRSSYRYQRSISLPQPFQQPSEEAARALHPKNAIPDCAIFVRASTIRSLSHSLHSPFKTLNNHPSVTQHARARLEQAFRYQSTPCTQPPETASFEFMSSLWEDKKPSHEFLEQAYRQNRLSTATAARMLYSLRIFTCVFGLVWADGIVRAHVDWCSDTQRDQPTIFSAPYSGQDNSDESLFHEWQLDRPDGILQVYFLLRNIDVWTSTRFREQIIAGVNAFCQDVVQGSQQYNPWKRISDMRLATITEGKENNPLSGFQRAGGSGARRGRIGRP</sequence>
<dbReference type="EMBL" id="BPWL01000004">
    <property type="protein sequence ID" value="GJJ09911.1"/>
    <property type="molecule type" value="Genomic_DNA"/>
</dbReference>
<feature type="region of interest" description="Disordered" evidence="1">
    <location>
        <begin position="1"/>
        <end position="33"/>
    </location>
</feature>
<evidence type="ECO:0000256" key="1">
    <source>
        <dbReference type="SAM" id="MobiDB-lite"/>
    </source>
</evidence>
<evidence type="ECO:0000313" key="2">
    <source>
        <dbReference type="EMBL" id="GJJ09911.1"/>
    </source>
</evidence>
<dbReference type="AlphaFoldDB" id="A0AAV5AA77"/>
<evidence type="ECO:0000313" key="3">
    <source>
        <dbReference type="Proteomes" id="UP001050691"/>
    </source>
</evidence>
<keyword evidence="3" id="KW-1185">Reference proteome</keyword>
<accession>A0AAV5AA77</accession>
<name>A0AAV5AA77_9AGAM</name>
<proteinExistence type="predicted"/>